<name>A0ACB9NN98_BAUVA</name>
<evidence type="ECO:0000313" key="1">
    <source>
        <dbReference type="EMBL" id="KAI4337945.1"/>
    </source>
</evidence>
<protein>
    <submittedName>
        <fullName evidence="1">Uncharacterized protein</fullName>
    </submittedName>
</protein>
<dbReference type="EMBL" id="CM039431">
    <property type="protein sequence ID" value="KAI4337945.1"/>
    <property type="molecule type" value="Genomic_DNA"/>
</dbReference>
<organism evidence="1 2">
    <name type="scientific">Bauhinia variegata</name>
    <name type="common">Purple orchid tree</name>
    <name type="synonym">Phanera variegata</name>
    <dbReference type="NCBI Taxonomy" id="167791"/>
    <lineage>
        <taxon>Eukaryota</taxon>
        <taxon>Viridiplantae</taxon>
        <taxon>Streptophyta</taxon>
        <taxon>Embryophyta</taxon>
        <taxon>Tracheophyta</taxon>
        <taxon>Spermatophyta</taxon>
        <taxon>Magnoliopsida</taxon>
        <taxon>eudicotyledons</taxon>
        <taxon>Gunneridae</taxon>
        <taxon>Pentapetalae</taxon>
        <taxon>rosids</taxon>
        <taxon>fabids</taxon>
        <taxon>Fabales</taxon>
        <taxon>Fabaceae</taxon>
        <taxon>Cercidoideae</taxon>
        <taxon>Cercideae</taxon>
        <taxon>Bauhiniinae</taxon>
        <taxon>Bauhinia</taxon>
    </lineage>
</organism>
<keyword evidence="2" id="KW-1185">Reference proteome</keyword>
<accession>A0ACB9NN98</accession>
<gene>
    <name evidence="1" type="ORF">L6164_016307</name>
</gene>
<sequence length="88" mass="9994">MVRRRPCVAGHPTRAPLVSGPTKLPKFLSNNNHLRVKDLIQKFAQISPPPLQKHHENKNKDPNRDSRKFVVYSVNSIGHCISVRGFCI</sequence>
<comment type="caution">
    <text evidence="1">The sequence shown here is derived from an EMBL/GenBank/DDBJ whole genome shotgun (WGS) entry which is preliminary data.</text>
</comment>
<evidence type="ECO:0000313" key="2">
    <source>
        <dbReference type="Proteomes" id="UP000828941"/>
    </source>
</evidence>
<reference evidence="1 2" key="1">
    <citation type="journal article" date="2022" name="DNA Res.">
        <title>Chromosomal-level genome assembly of the orchid tree Bauhinia variegata (Leguminosae; Cercidoideae) supports the allotetraploid origin hypothesis of Bauhinia.</title>
        <authorList>
            <person name="Zhong Y."/>
            <person name="Chen Y."/>
            <person name="Zheng D."/>
            <person name="Pang J."/>
            <person name="Liu Y."/>
            <person name="Luo S."/>
            <person name="Meng S."/>
            <person name="Qian L."/>
            <person name="Wei D."/>
            <person name="Dai S."/>
            <person name="Zhou R."/>
        </authorList>
    </citation>
    <scope>NUCLEOTIDE SEQUENCE [LARGE SCALE GENOMIC DNA]</scope>
    <source>
        <strain evidence="1">BV-YZ2020</strain>
    </source>
</reference>
<proteinExistence type="predicted"/>
<dbReference type="Proteomes" id="UP000828941">
    <property type="component" value="Chromosome 6"/>
</dbReference>